<comment type="caution">
    <text evidence="2">The sequence shown here is derived from an EMBL/GenBank/DDBJ whole genome shotgun (WGS) entry which is preliminary data.</text>
</comment>
<keyword evidence="1" id="KW-1133">Transmembrane helix</keyword>
<evidence type="ECO:0000256" key="1">
    <source>
        <dbReference type="SAM" id="Phobius"/>
    </source>
</evidence>
<sequence>MPIISSYVLTLPYAEIESTNHGHSLHSVSICVIAYFTFTATGIAIVKKKKKTIVATGSSRR</sequence>
<gene>
    <name evidence="2" type="ORF">MBAV_006180</name>
</gene>
<dbReference type="AlphaFoldDB" id="A0A0F3GLP1"/>
<reference evidence="2 3" key="1">
    <citation type="submission" date="2015-02" db="EMBL/GenBank/DDBJ databases">
        <title>Single-cell genomics of uncultivated deep-branching MTB reveals a conserved set of magnetosome genes.</title>
        <authorList>
            <person name="Kolinko S."/>
            <person name="Richter M."/>
            <person name="Glockner F.O."/>
            <person name="Brachmann A."/>
            <person name="Schuler D."/>
        </authorList>
    </citation>
    <scope>NUCLEOTIDE SEQUENCE [LARGE SCALE GENOMIC DNA]</scope>
    <source>
        <strain evidence="2">TM-1</strain>
    </source>
</reference>
<evidence type="ECO:0000313" key="2">
    <source>
        <dbReference type="EMBL" id="KJU81618.1"/>
    </source>
</evidence>
<keyword evidence="1" id="KW-0472">Membrane</keyword>
<feature type="transmembrane region" description="Helical" evidence="1">
    <location>
        <begin position="25"/>
        <end position="46"/>
    </location>
</feature>
<evidence type="ECO:0000313" key="3">
    <source>
        <dbReference type="Proteomes" id="UP000033423"/>
    </source>
</evidence>
<organism evidence="2 3">
    <name type="scientific">Candidatus Magnetobacterium bavaricum</name>
    <dbReference type="NCBI Taxonomy" id="29290"/>
    <lineage>
        <taxon>Bacteria</taxon>
        <taxon>Pseudomonadati</taxon>
        <taxon>Nitrospirota</taxon>
        <taxon>Thermodesulfovibrionia</taxon>
        <taxon>Thermodesulfovibrionales</taxon>
        <taxon>Candidatus Magnetobacteriaceae</taxon>
        <taxon>Candidatus Magnetobacterium</taxon>
    </lineage>
</organism>
<dbReference type="Proteomes" id="UP000033423">
    <property type="component" value="Unassembled WGS sequence"/>
</dbReference>
<dbReference type="EMBL" id="LACI01002626">
    <property type="protein sequence ID" value="KJU81618.1"/>
    <property type="molecule type" value="Genomic_DNA"/>
</dbReference>
<proteinExistence type="predicted"/>
<keyword evidence="3" id="KW-1185">Reference proteome</keyword>
<protein>
    <submittedName>
        <fullName evidence="2">Uncharacterized protein</fullName>
    </submittedName>
</protein>
<keyword evidence="1" id="KW-0812">Transmembrane</keyword>
<accession>A0A0F3GLP1</accession>
<name>A0A0F3GLP1_9BACT</name>